<keyword evidence="1" id="KW-1133">Transmembrane helix</keyword>
<proteinExistence type="predicted"/>
<protein>
    <submittedName>
        <fullName evidence="2">Uncharacterized protein</fullName>
    </submittedName>
</protein>
<keyword evidence="1" id="KW-0472">Membrane</keyword>
<dbReference type="AlphaFoldDB" id="A0A6A6BI14"/>
<reference evidence="2" key="1">
    <citation type="journal article" date="2020" name="Stud. Mycol.">
        <title>101 Dothideomycetes genomes: a test case for predicting lifestyles and emergence of pathogens.</title>
        <authorList>
            <person name="Haridas S."/>
            <person name="Albert R."/>
            <person name="Binder M."/>
            <person name="Bloem J."/>
            <person name="Labutti K."/>
            <person name="Salamov A."/>
            <person name="Andreopoulos B."/>
            <person name="Baker S."/>
            <person name="Barry K."/>
            <person name="Bills G."/>
            <person name="Bluhm B."/>
            <person name="Cannon C."/>
            <person name="Castanera R."/>
            <person name="Culley D."/>
            <person name="Daum C."/>
            <person name="Ezra D."/>
            <person name="Gonzalez J."/>
            <person name="Henrissat B."/>
            <person name="Kuo A."/>
            <person name="Liang C."/>
            <person name="Lipzen A."/>
            <person name="Lutzoni F."/>
            <person name="Magnuson J."/>
            <person name="Mondo S."/>
            <person name="Nolan M."/>
            <person name="Ohm R."/>
            <person name="Pangilinan J."/>
            <person name="Park H.-J."/>
            <person name="Ramirez L."/>
            <person name="Alfaro M."/>
            <person name="Sun H."/>
            <person name="Tritt A."/>
            <person name="Yoshinaga Y."/>
            <person name="Zwiers L.-H."/>
            <person name="Turgeon B."/>
            <person name="Goodwin S."/>
            <person name="Spatafora J."/>
            <person name="Crous P."/>
            <person name="Grigoriev I."/>
        </authorList>
    </citation>
    <scope>NUCLEOTIDE SEQUENCE</scope>
    <source>
        <strain evidence="2">CBS 121167</strain>
    </source>
</reference>
<dbReference type="GeneID" id="54293466"/>
<accession>A0A6A6BI14</accession>
<dbReference type="Proteomes" id="UP000799438">
    <property type="component" value="Unassembled WGS sequence"/>
</dbReference>
<sequence length="135" mass="15193">MQKTCGSLGCNRKKAKPSQDKPPCYCRVLPSCPFHSVWLPLRGGSALCGGYRSLSLSLWSLLFLFFFLLLWSELYAVRCEFYCCCCCCRRCRRSQKKAAAHFSCGPLFPVNADVMMIVEMMTDDDDDDDDDGGSV</sequence>
<evidence type="ECO:0000313" key="2">
    <source>
        <dbReference type="EMBL" id="KAF2142487.1"/>
    </source>
</evidence>
<evidence type="ECO:0000256" key="1">
    <source>
        <dbReference type="SAM" id="Phobius"/>
    </source>
</evidence>
<keyword evidence="1" id="KW-0812">Transmembrane</keyword>
<feature type="transmembrane region" description="Helical" evidence="1">
    <location>
        <begin position="56"/>
        <end position="77"/>
    </location>
</feature>
<organism evidence="2 3">
    <name type="scientific">Aplosporella prunicola CBS 121167</name>
    <dbReference type="NCBI Taxonomy" id="1176127"/>
    <lineage>
        <taxon>Eukaryota</taxon>
        <taxon>Fungi</taxon>
        <taxon>Dikarya</taxon>
        <taxon>Ascomycota</taxon>
        <taxon>Pezizomycotina</taxon>
        <taxon>Dothideomycetes</taxon>
        <taxon>Dothideomycetes incertae sedis</taxon>
        <taxon>Botryosphaeriales</taxon>
        <taxon>Aplosporellaceae</taxon>
        <taxon>Aplosporella</taxon>
    </lineage>
</organism>
<dbReference type="EMBL" id="ML995484">
    <property type="protein sequence ID" value="KAF2142487.1"/>
    <property type="molecule type" value="Genomic_DNA"/>
</dbReference>
<dbReference type="RefSeq" id="XP_033398199.1">
    <property type="nucleotide sequence ID" value="XM_033535970.1"/>
</dbReference>
<keyword evidence="3" id="KW-1185">Reference proteome</keyword>
<evidence type="ECO:0000313" key="3">
    <source>
        <dbReference type="Proteomes" id="UP000799438"/>
    </source>
</evidence>
<gene>
    <name evidence="2" type="ORF">K452DRAFT_19692</name>
</gene>
<name>A0A6A6BI14_9PEZI</name>